<evidence type="ECO:0000256" key="2">
    <source>
        <dbReference type="SAM" id="Phobius"/>
    </source>
</evidence>
<evidence type="ECO:0000256" key="1">
    <source>
        <dbReference type="SAM" id="MobiDB-lite"/>
    </source>
</evidence>
<keyword evidence="2" id="KW-0812">Transmembrane</keyword>
<feature type="region of interest" description="Disordered" evidence="1">
    <location>
        <begin position="1"/>
        <end position="20"/>
    </location>
</feature>
<evidence type="ECO:0000259" key="3">
    <source>
        <dbReference type="Pfam" id="PF14342"/>
    </source>
</evidence>
<protein>
    <submittedName>
        <fullName evidence="4">Uncharacterized protein DUF4396</fullName>
    </submittedName>
</protein>
<dbReference type="Proteomes" id="UP000248330">
    <property type="component" value="Unassembled WGS sequence"/>
</dbReference>
<dbReference type="Pfam" id="PF14342">
    <property type="entry name" value="DUF4396"/>
    <property type="match status" value="1"/>
</dbReference>
<feature type="transmembrane region" description="Helical" evidence="2">
    <location>
        <begin position="142"/>
        <end position="158"/>
    </location>
</feature>
<feature type="domain" description="DUF4396" evidence="3">
    <location>
        <begin position="77"/>
        <end position="206"/>
    </location>
</feature>
<keyword evidence="5" id="KW-1185">Reference proteome</keyword>
<proteinExistence type="predicted"/>
<feature type="region of interest" description="Disordered" evidence="1">
    <location>
        <begin position="35"/>
        <end position="72"/>
    </location>
</feature>
<evidence type="ECO:0000313" key="4">
    <source>
        <dbReference type="EMBL" id="PXV63712.1"/>
    </source>
</evidence>
<dbReference type="RefSeq" id="WP_170124129.1">
    <property type="nucleotide sequence ID" value="NZ_CAWNXA010000015.1"/>
</dbReference>
<feature type="transmembrane region" description="Helical" evidence="2">
    <location>
        <begin position="110"/>
        <end position="130"/>
    </location>
</feature>
<dbReference type="EMBL" id="QICN01000015">
    <property type="protein sequence ID" value="PXV63712.1"/>
    <property type="molecule type" value="Genomic_DNA"/>
</dbReference>
<dbReference type="InterPro" id="IPR025509">
    <property type="entry name" value="DUF4396"/>
</dbReference>
<organism evidence="4 5">
    <name type="scientific">Sinimarinibacterium flocculans</name>
    <dbReference type="NCBI Taxonomy" id="985250"/>
    <lineage>
        <taxon>Bacteria</taxon>
        <taxon>Pseudomonadati</taxon>
        <taxon>Pseudomonadota</taxon>
        <taxon>Gammaproteobacteria</taxon>
        <taxon>Nevskiales</taxon>
        <taxon>Nevskiaceae</taxon>
        <taxon>Sinimarinibacterium</taxon>
    </lineage>
</organism>
<dbReference type="AlphaFoldDB" id="A0A318E9S7"/>
<gene>
    <name evidence="4" type="ORF">C8D93_11521</name>
</gene>
<keyword evidence="2" id="KW-0472">Membrane</keyword>
<feature type="transmembrane region" description="Helical" evidence="2">
    <location>
        <begin position="178"/>
        <end position="201"/>
    </location>
</feature>
<reference evidence="4 5" key="1">
    <citation type="submission" date="2018-04" db="EMBL/GenBank/DDBJ databases">
        <title>Genomic Encyclopedia of Type Strains, Phase IV (KMG-IV): sequencing the most valuable type-strain genomes for metagenomic binning, comparative biology and taxonomic classification.</title>
        <authorList>
            <person name="Goeker M."/>
        </authorList>
    </citation>
    <scope>NUCLEOTIDE SEQUENCE [LARGE SCALE GENOMIC DNA]</scope>
    <source>
        <strain evidence="4 5">DSM 104150</strain>
    </source>
</reference>
<name>A0A318E9S7_9GAMM</name>
<sequence>MEHEHVHARTLTRTRGHDGGAIDQKQALDEHACGAHHKVREHQGGANPGQPSPAAKIASPHAHHVHGGAPQSHARLTTSATLHCLTGCAIGEWIGLAIGVSLGFNPWATMALATALGFLSGYALGLWPLVKQGMSWTQAFRTIWLGETISIAVMEFAMNFTDYHVGGVQAASVFAPQFWLGFALALPAGFVVAWPVNWWLLRSSVKKPCH</sequence>
<accession>A0A318E9S7</accession>
<evidence type="ECO:0000313" key="5">
    <source>
        <dbReference type="Proteomes" id="UP000248330"/>
    </source>
</evidence>
<keyword evidence="2" id="KW-1133">Transmembrane helix</keyword>
<comment type="caution">
    <text evidence="4">The sequence shown here is derived from an EMBL/GenBank/DDBJ whole genome shotgun (WGS) entry which is preliminary data.</text>
</comment>
<feature type="transmembrane region" description="Helical" evidence="2">
    <location>
        <begin position="82"/>
        <end position="104"/>
    </location>
</feature>